<reference evidence="3" key="1">
    <citation type="journal article" date="2014" name="Int. J. Syst. Evol. Microbiol.">
        <title>Complete genome sequence of Corynebacterium casei LMG S-19264T (=DSM 44701T), isolated from a smear-ripened cheese.</title>
        <authorList>
            <consortium name="US DOE Joint Genome Institute (JGI-PGF)"/>
            <person name="Walter F."/>
            <person name="Albersmeier A."/>
            <person name="Kalinowski J."/>
            <person name="Ruckert C."/>
        </authorList>
    </citation>
    <scope>NUCLEOTIDE SEQUENCE</scope>
    <source>
        <strain evidence="3">CGMCC 1.12987</strain>
    </source>
</reference>
<dbReference type="Proteomes" id="UP000644756">
    <property type="component" value="Unassembled WGS sequence"/>
</dbReference>
<keyword evidence="4" id="KW-1185">Reference proteome</keyword>
<accession>A0A917FWQ9</accession>
<feature type="coiled-coil region" evidence="1">
    <location>
        <begin position="64"/>
        <end position="105"/>
    </location>
</feature>
<keyword evidence="1" id="KW-0175">Coiled coil</keyword>
<dbReference type="RefSeq" id="WP_188532012.1">
    <property type="nucleotide sequence ID" value="NZ_BMGR01000010.1"/>
</dbReference>
<reference evidence="3" key="2">
    <citation type="submission" date="2020-09" db="EMBL/GenBank/DDBJ databases">
        <authorList>
            <person name="Sun Q."/>
            <person name="Zhou Y."/>
        </authorList>
    </citation>
    <scope>NUCLEOTIDE SEQUENCE</scope>
    <source>
        <strain evidence="3">CGMCC 1.12987</strain>
    </source>
</reference>
<evidence type="ECO:0000256" key="1">
    <source>
        <dbReference type="SAM" id="Coils"/>
    </source>
</evidence>
<keyword evidence="2" id="KW-0472">Membrane</keyword>
<name>A0A917FWQ9_9BACL</name>
<comment type="caution">
    <text evidence="3">The sequence shown here is derived from an EMBL/GenBank/DDBJ whole genome shotgun (WGS) entry which is preliminary data.</text>
</comment>
<keyword evidence="2" id="KW-0812">Transmembrane</keyword>
<feature type="transmembrane region" description="Helical" evidence="2">
    <location>
        <begin position="6"/>
        <end position="23"/>
    </location>
</feature>
<evidence type="ECO:0008006" key="5">
    <source>
        <dbReference type="Google" id="ProtNLM"/>
    </source>
</evidence>
<gene>
    <name evidence="3" type="ORF">GCM10010916_31310</name>
</gene>
<proteinExistence type="predicted"/>
<protein>
    <recommendedName>
        <fullName evidence="5">DUF2802 domain-containing protein</fullName>
    </recommendedName>
</protein>
<sequence>MDEPWIYIVLLGAFAVVCALALPRKAKTSDGNQTIQNIEVALEQFMGQMEADNQDLVKTVSKTQKEWREDAAKQEGRILQLERRCAQLEQLIEVQDRKYDALLQRLHEDIRSIASMSQPKGITAVESDAGQETSAHQAIGRSMDSLEDEITSGTPLIRDRYEELFQMHEQGKSIDFIAKKSGLNKGEVQLILQLSRQEERHRV</sequence>
<evidence type="ECO:0000313" key="4">
    <source>
        <dbReference type="Proteomes" id="UP000644756"/>
    </source>
</evidence>
<dbReference type="EMBL" id="BMGR01000010">
    <property type="protein sequence ID" value="GGG12182.1"/>
    <property type="molecule type" value="Genomic_DNA"/>
</dbReference>
<dbReference type="AlphaFoldDB" id="A0A917FWQ9"/>
<evidence type="ECO:0000256" key="2">
    <source>
        <dbReference type="SAM" id="Phobius"/>
    </source>
</evidence>
<evidence type="ECO:0000313" key="3">
    <source>
        <dbReference type="EMBL" id="GGG12182.1"/>
    </source>
</evidence>
<keyword evidence="2" id="KW-1133">Transmembrane helix</keyword>
<organism evidence="3 4">
    <name type="scientific">Paenibacillus abyssi</name>
    <dbReference type="NCBI Taxonomy" id="1340531"/>
    <lineage>
        <taxon>Bacteria</taxon>
        <taxon>Bacillati</taxon>
        <taxon>Bacillota</taxon>
        <taxon>Bacilli</taxon>
        <taxon>Bacillales</taxon>
        <taxon>Paenibacillaceae</taxon>
        <taxon>Paenibacillus</taxon>
    </lineage>
</organism>